<reference evidence="1" key="2">
    <citation type="submission" date="2013-04" db="UniProtKB">
        <authorList>
            <consortium name="EnsemblPlants"/>
        </authorList>
    </citation>
    <scope>IDENTIFICATION</scope>
</reference>
<keyword evidence="2" id="KW-1185">Reference proteome</keyword>
<dbReference type="EnsemblPlants" id="OB11G26990.1">
    <property type="protein sequence ID" value="OB11G26990.1"/>
    <property type="gene ID" value="OB11G26990"/>
</dbReference>
<proteinExistence type="predicted"/>
<evidence type="ECO:0000313" key="1">
    <source>
        <dbReference type="EnsemblPlants" id="OB11G26990.1"/>
    </source>
</evidence>
<dbReference type="AlphaFoldDB" id="J3NA63"/>
<organism evidence="1">
    <name type="scientific">Oryza brachyantha</name>
    <name type="common">malo sina</name>
    <dbReference type="NCBI Taxonomy" id="4533"/>
    <lineage>
        <taxon>Eukaryota</taxon>
        <taxon>Viridiplantae</taxon>
        <taxon>Streptophyta</taxon>
        <taxon>Embryophyta</taxon>
        <taxon>Tracheophyta</taxon>
        <taxon>Spermatophyta</taxon>
        <taxon>Magnoliopsida</taxon>
        <taxon>Liliopsida</taxon>
        <taxon>Poales</taxon>
        <taxon>Poaceae</taxon>
        <taxon>BOP clade</taxon>
        <taxon>Oryzoideae</taxon>
        <taxon>Oryzeae</taxon>
        <taxon>Oryzinae</taxon>
        <taxon>Oryza</taxon>
    </lineage>
</organism>
<dbReference type="HOGENOM" id="CLU_2948769_0_0_1"/>
<sequence length="60" mass="6745">VLCNLCKASPPLLNRSFSLAWLDPLCGILILHLYPLQVSSIYLDELVSFISLELMCKCSF</sequence>
<evidence type="ECO:0000313" key="2">
    <source>
        <dbReference type="Proteomes" id="UP000006038"/>
    </source>
</evidence>
<dbReference type="Gramene" id="OB11G26990.1">
    <property type="protein sequence ID" value="OB11G26990.1"/>
    <property type="gene ID" value="OB11G26990"/>
</dbReference>
<dbReference type="Proteomes" id="UP000006038">
    <property type="component" value="Chromosome 11"/>
</dbReference>
<name>J3NA63_ORYBR</name>
<protein>
    <submittedName>
        <fullName evidence="1">Uncharacterized protein</fullName>
    </submittedName>
</protein>
<reference evidence="1" key="1">
    <citation type="journal article" date="2013" name="Nat. Commun.">
        <title>Whole-genome sequencing of Oryza brachyantha reveals mechanisms underlying Oryza genome evolution.</title>
        <authorList>
            <person name="Chen J."/>
            <person name="Huang Q."/>
            <person name="Gao D."/>
            <person name="Wang J."/>
            <person name="Lang Y."/>
            <person name="Liu T."/>
            <person name="Li B."/>
            <person name="Bai Z."/>
            <person name="Luis Goicoechea J."/>
            <person name="Liang C."/>
            <person name="Chen C."/>
            <person name="Zhang W."/>
            <person name="Sun S."/>
            <person name="Liao Y."/>
            <person name="Zhang X."/>
            <person name="Yang L."/>
            <person name="Song C."/>
            <person name="Wang M."/>
            <person name="Shi J."/>
            <person name="Liu G."/>
            <person name="Liu J."/>
            <person name="Zhou H."/>
            <person name="Zhou W."/>
            <person name="Yu Q."/>
            <person name="An N."/>
            <person name="Chen Y."/>
            <person name="Cai Q."/>
            <person name="Wang B."/>
            <person name="Liu B."/>
            <person name="Min J."/>
            <person name="Huang Y."/>
            <person name="Wu H."/>
            <person name="Li Z."/>
            <person name="Zhang Y."/>
            <person name="Yin Y."/>
            <person name="Song W."/>
            <person name="Jiang J."/>
            <person name="Jackson S.A."/>
            <person name="Wing R.A."/>
            <person name="Wang J."/>
            <person name="Chen M."/>
        </authorList>
    </citation>
    <scope>NUCLEOTIDE SEQUENCE [LARGE SCALE GENOMIC DNA]</scope>
    <source>
        <strain evidence="1">cv. IRGC 101232</strain>
    </source>
</reference>
<accession>J3NA63</accession>